<dbReference type="RefSeq" id="WP_135993712.1">
    <property type="nucleotide sequence ID" value="NZ_SRYD01000054.1"/>
</dbReference>
<keyword evidence="1" id="KW-0238">DNA-binding</keyword>
<dbReference type="AlphaFoldDB" id="A0A4S2FPF5"/>
<reference evidence="1 2" key="1">
    <citation type="submission" date="2019-04" db="EMBL/GenBank/DDBJ databases">
        <title>Microbes associate with the intestines of laboratory mice.</title>
        <authorList>
            <person name="Navarre W."/>
            <person name="Wong E."/>
            <person name="Huang K."/>
            <person name="Tropini C."/>
            <person name="Ng K."/>
            <person name="Yu B."/>
        </authorList>
    </citation>
    <scope>NUCLEOTIDE SEQUENCE [LARGE SCALE GENOMIC DNA]</scope>
    <source>
        <strain evidence="1 2">NM06_A21</strain>
    </source>
</reference>
<comment type="caution">
    <text evidence="1">The sequence shown here is derived from an EMBL/GenBank/DDBJ whole genome shotgun (WGS) entry which is preliminary data.</text>
</comment>
<organism evidence="1 2">
    <name type="scientific">Muribaculum intestinale</name>
    <dbReference type="NCBI Taxonomy" id="1796646"/>
    <lineage>
        <taxon>Bacteria</taxon>
        <taxon>Pseudomonadati</taxon>
        <taxon>Bacteroidota</taxon>
        <taxon>Bacteroidia</taxon>
        <taxon>Bacteroidales</taxon>
        <taxon>Muribaculaceae</taxon>
        <taxon>Muribaculum</taxon>
    </lineage>
</organism>
<evidence type="ECO:0000313" key="2">
    <source>
        <dbReference type="Proteomes" id="UP000306630"/>
    </source>
</evidence>
<accession>A0A4S2FPF5</accession>
<gene>
    <name evidence="1" type="ORF">E5333_12010</name>
</gene>
<evidence type="ECO:0000313" key="1">
    <source>
        <dbReference type="EMBL" id="TGY70990.1"/>
    </source>
</evidence>
<proteinExistence type="predicted"/>
<sequence length="340" mass="39494">MNDLTVSNIERQNVLNNDYALQAIQDNLDVNALRFHDRLLFTTKMVADFYGVDERTIKRYVQEHGDELRANGYFLSEGNSLKELKLYFDRDINVPKFARQLGVFSFRAFLNIGMLLTESERAKQLRTRILDIVIATINGRAGGGTKYINWRDRDYLPTAIKSENYRKNFTQAVGKYVDGLPTYKYEQITDLIYKAVFRENAKEYRVVLRLQNEENVRHTLYTEVLLCISSFENGVAYQIERQYTENGNKQLSIEEVRAIIDDLAAAPMMEPFINDARSKMASRDVAFRDAWHGNLAEYLRAVTPDEFDRFIGDASIDFDNILEANREVLKRLKQADDDEE</sequence>
<dbReference type="Proteomes" id="UP000306630">
    <property type="component" value="Unassembled WGS sequence"/>
</dbReference>
<dbReference type="EMBL" id="SRYD01000054">
    <property type="protein sequence ID" value="TGY70990.1"/>
    <property type="molecule type" value="Genomic_DNA"/>
</dbReference>
<name>A0A4S2FPF5_9BACT</name>
<dbReference type="GO" id="GO:0003677">
    <property type="term" value="F:DNA binding"/>
    <property type="evidence" value="ECO:0007669"/>
    <property type="project" value="UniProtKB-KW"/>
</dbReference>
<protein>
    <submittedName>
        <fullName evidence="1">DNA-binding protein</fullName>
    </submittedName>
</protein>